<reference evidence="3" key="1">
    <citation type="journal article" date="2019" name="Int. J. Syst. Evol. Microbiol.">
        <title>The Global Catalogue of Microorganisms (GCM) 10K type strain sequencing project: providing services to taxonomists for standard genome sequencing and annotation.</title>
        <authorList>
            <consortium name="The Broad Institute Genomics Platform"/>
            <consortium name="The Broad Institute Genome Sequencing Center for Infectious Disease"/>
            <person name="Wu L."/>
            <person name="Ma J."/>
        </authorList>
    </citation>
    <scope>NUCLEOTIDE SEQUENCE [LARGE SCALE GENOMIC DNA]</scope>
    <source>
        <strain evidence="3">CCUG 60525</strain>
    </source>
</reference>
<proteinExistence type="predicted"/>
<dbReference type="Pfam" id="PF09299">
    <property type="entry name" value="Mu-transpos_C"/>
    <property type="match status" value="1"/>
</dbReference>
<name>A0ABW3KIT3_9GAMM</name>
<dbReference type="InterPro" id="IPR015378">
    <property type="entry name" value="Transposase-like_Mu_C"/>
</dbReference>
<evidence type="ECO:0000313" key="2">
    <source>
        <dbReference type="EMBL" id="MFD1009108.1"/>
    </source>
</evidence>
<dbReference type="InterPro" id="IPR001584">
    <property type="entry name" value="Integrase_cat-core"/>
</dbReference>
<evidence type="ECO:0000313" key="3">
    <source>
        <dbReference type="Proteomes" id="UP001597048"/>
    </source>
</evidence>
<sequence>MKTVNPTQGFFHDEFPLNEAIPIAGNQLPEPINISRDLASYTTEIQAEVSRRLAYLKWIEKRLDGGWTQARLEPLLEQASTELGTEPPNWRTLARWRKKYSNSDLQFSSLIPKHGNKGNRIIKSDSSAENFYDQAVKRFLVEERPSIAAAYRYYADTIRIANQKLIEKPIKALSYSGFYNRVKMLPPYDVAVARHGKFIADSKFNMISAHMPPERVLERVEIDHTPLDLILLDDELDIPLGRPCLTVLIDSYSHCITGFYIGFEGPSFNSVRKALLNAIKPKTYVHKKYPVIENDWPCSGKPETLVVDNGAEFWSQSLELVCLELGINVQYNPVRKPWLKPMIERLFGNINSSLLSNIPGKTFSNILEKEEYNPNKDAIMHFSTFVEHFHQWVIDLYHQNADTRKRYIPALSWKKGYEYLPPAQITDEDLSRLEVIIGLSSQRQLRRGGIHIHNLRYDSEELSLYRKNHASGKQSLSVIVKTNPDDISSIYVYLDKLERYLQVPCVDRVGYTHELSLQQHLINCRLHKNFIDSALDLDSLARVRMKLHERIEQEVAELNSIGKKRKSLPSMSRLAKHQQVGSGEKGTIVGQPLPTELLKSKQHKQENLIKQIDEWDDYVSDLDAY</sequence>
<dbReference type="Proteomes" id="UP001597048">
    <property type="component" value="Unassembled WGS sequence"/>
</dbReference>
<gene>
    <name evidence="2" type="ORF">ACFQ1C_13225</name>
</gene>
<keyword evidence="3" id="KW-1185">Reference proteome</keyword>
<organism evidence="2 3">
    <name type="scientific">Oceanisphaera ostreae</name>
    <dbReference type="NCBI Taxonomy" id="914151"/>
    <lineage>
        <taxon>Bacteria</taxon>
        <taxon>Pseudomonadati</taxon>
        <taxon>Pseudomonadota</taxon>
        <taxon>Gammaproteobacteria</taxon>
        <taxon>Aeromonadales</taxon>
        <taxon>Aeromonadaceae</taxon>
        <taxon>Oceanisphaera</taxon>
    </lineage>
</organism>
<dbReference type="SUPFAM" id="SSF53098">
    <property type="entry name" value="Ribonuclease H-like"/>
    <property type="match status" value="1"/>
</dbReference>
<evidence type="ECO:0000259" key="1">
    <source>
        <dbReference type="PROSITE" id="PS50994"/>
    </source>
</evidence>
<dbReference type="Gene3D" id="3.30.420.10">
    <property type="entry name" value="Ribonuclease H-like superfamily/Ribonuclease H"/>
    <property type="match status" value="1"/>
</dbReference>
<dbReference type="RefSeq" id="WP_379559094.1">
    <property type="nucleotide sequence ID" value="NZ_JBHTJS010000051.1"/>
</dbReference>
<accession>A0ABW3KIT3</accession>
<dbReference type="InterPro" id="IPR036397">
    <property type="entry name" value="RNaseH_sf"/>
</dbReference>
<comment type="caution">
    <text evidence="2">The sequence shown here is derived from an EMBL/GenBank/DDBJ whole genome shotgun (WGS) entry which is preliminary data.</text>
</comment>
<dbReference type="PROSITE" id="PS50994">
    <property type="entry name" value="INTEGRASE"/>
    <property type="match status" value="1"/>
</dbReference>
<dbReference type="EMBL" id="JBHTJS010000051">
    <property type="protein sequence ID" value="MFD1009108.1"/>
    <property type="molecule type" value="Genomic_DNA"/>
</dbReference>
<feature type="domain" description="Integrase catalytic" evidence="1">
    <location>
        <begin position="208"/>
        <end position="417"/>
    </location>
</feature>
<dbReference type="InterPro" id="IPR012337">
    <property type="entry name" value="RNaseH-like_sf"/>
</dbReference>
<protein>
    <submittedName>
        <fullName evidence="2">Mu transposase C-terminal domain-containing protein</fullName>
    </submittedName>
</protein>